<keyword evidence="2" id="KW-1185">Reference proteome</keyword>
<dbReference type="EnsemblPlants" id="Bo3g170790.1">
    <property type="protein sequence ID" value="Bo3g170790.1"/>
    <property type="gene ID" value="Bo3g170790"/>
</dbReference>
<dbReference type="HOGENOM" id="CLU_2416327_0_0_1"/>
<protein>
    <submittedName>
        <fullName evidence="1">Uncharacterized protein</fullName>
    </submittedName>
</protein>
<dbReference type="AlphaFoldDB" id="A0A0D3BLN5"/>
<dbReference type="Gramene" id="Bo3g170790.1">
    <property type="protein sequence ID" value="Bo3g170790.1"/>
    <property type="gene ID" value="Bo3g170790"/>
</dbReference>
<reference evidence="1" key="2">
    <citation type="submission" date="2015-03" db="UniProtKB">
        <authorList>
            <consortium name="EnsemblPlants"/>
        </authorList>
    </citation>
    <scope>IDENTIFICATION</scope>
</reference>
<evidence type="ECO:0000313" key="2">
    <source>
        <dbReference type="Proteomes" id="UP000032141"/>
    </source>
</evidence>
<sequence length="92" mass="10820">MKNYFEGILAKRMVMEKHTIKWIALKIPIFLEFILPHMTSTRTRNFDASIFWLITEETKAMEDKHRELYSATMLKKQGVRSSLLAACGKDLR</sequence>
<reference evidence="1 2" key="1">
    <citation type="journal article" date="2014" name="Genome Biol.">
        <title>Transcriptome and methylome profiling reveals relics of genome dominance in the mesopolyploid Brassica oleracea.</title>
        <authorList>
            <person name="Parkin I.A."/>
            <person name="Koh C."/>
            <person name="Tang H."/>
            <person name="Robinson S.J."/>
            <person name="Kagale S."/>
            <person name="Clarke W.E."/>
            <person name="Town C.D."/>
            <person name="Nixon J."/>
            <person name="Krishnakumar V."/>
            <person name="Bidwell S.L."/>
            <person name="Denoeud F."/>
            <person name="Belcram H."/>
            <person name="Links M.G."/>
            <person name="Just J."/>
            <person name="Clarke C."/>
            <person name="Bender T."/>
            <person name="Huebert T."/>
            <person name="Mason A.S."/>
            <person name="Pires J.C."/>
            <person name="Barker G."/>
            <person name="Moore J."/>
            <person name="Walley P.G."/>
            <person name="Manoli S."/>
            <person name="Batley J."/>
            <person name="Edwards D."/>
            <person name="Nelson M.N."/>
            <person name="Wang X."/>
            <person name="Paterson A.H."/>
            <person name="King G."/>
            <person name="Bancroft I."/>
            <person name="Chalhoub B."/>
            <person name="Sharpe A.G."/>
        </authorList>
    </citation>
    <scope>NUCLEOTIDE SEQUENCE</scope>
    <source>
        <strain evidence="1 2">cv. TO1000</strain>
    </source>
</reference>
<name>A0A0D3BLN5_BRAOL</name>
<dbReference type="Proteomes" id="UP000032141">
    <property type="component" value="Chromosome C3"/>
</dbReference>
<accession>A0A0D3BLN5</accession>
<proteinExistence type="predicted"/>
<evidence type="ECO:0000313" key="1">
    <source>
        <dbReference type="EnsemblPlants" id="Bo3g170790.1"/>
    </source>
</evidence>
<organism evidence="1 2">
    <name type="scientific">Brassica oleracea var. oleracea</name>
    <dbReference type="NCBI Taxonomy" id="109376"/>
    <lineage>
        <taxon>Eukaryota</taxon>
        <taxon>Viridiplantae</taxon>
        <taxon>Streptophyta</taxon>
        <taxon>Embryophyta</taxon>
        <taxon>Tracheophyta</taxon>
        <taxon>Spermatophyta</taxon>
        <taxon>Magnoliopsida</taxon>
        <taxon>eudicotyledons</taxon>
        <taxon>Gunneridae</taxon>
        <taxon>Pentapetalae</taxon>
        <taxon>rosids</taxon>
        <taxon>malvids</taxon>
        <taxon>Brassicales</taxon>
        <taxon>Brassicaceae</taxon>
        <taxon>Brassiceae</taxon>
        <taxon>Brassica</taxon>
    </lineage>
</organism>